<dbReference type="AlphaFoldDB" id="A0A9P6TFG9"/>
<evidence type="ECO:0000256" key="9">
    <source>
        <dbReference type="PROSITE-ProRule" id="PRU10141"/>
    </source>
</evidence>
<dbReference type="SMART" id="SM00220">
    <property type="entry name" value="S_TKc"/>
    <property type="match status" value="1"/>
</dbReference>
<feature type="domain" description="AGC-kinase C-terminal" evidence="13">
    <location>
        <begin position="396"/>
        <end position="468"/>
    </location>
</feature>
<feature type="region of interest" description="Disordered" evidence="11">
    <location>
        <begin position="41"/>
        <end position="87"/>
    </location>
</feature>
<dbReference type="InterPro" id="IPR000961">
    <property type="entry name" value="AGC-kinase_C"/>
</dbReference>
<dbReference type="GO" id="GO:0005829">
    <property type="term" value="C:cytosol"/>
    <property type="evidence" value="ECO:0007669"/>
    <property type="project" value="TreeGrafter"/>
</dbReference>
<dbReference type="Pfam" id="PF00069">
    <property type="entry name" value="Pkinase"/>
    <property type="match status" value="1"/>
</dbReference>
<dbReference type="SUPFAM" id="SSF56112">
    <property type="entry name" value="Protein kinase-like (PK-like)"/>
    <property type="match status" value="1"/>
</dbReference>
<proteinExistence type="inferred from homology"/>
<dbReference type="PANTHER" id="PTHR24353:SF37">
    <property type="entry name" value="CAMP-DEPENDENT PROTEIN KINASE CATALYTIC SUBUNIT PRKX"/>
    <property type="match status" value="1"/>
</dbReference>
<dbReference type="EC" id="2.7.11.11" evidence="1"/>
<evidence type="ECO:0000256" key="6">
    <source>
        <dbReference type="ARBA" id="ARBA00022840"/>
    </source>
</evidence>
<dbReference type="SMART" id="SM00133">
    <property type="entry name" value="S_TK_X"/>
    <property type="match status" value="1"/>
</dbReference>
<evidence type="ECO:0000259" key="13">
    <source>
        <dbReference type="PROSITE" id="PS51285"/>
    </source>
</evidence>
<dbReference type="CDD" id="cd05580">
    <property type="entry name" value="STKc_PKA_like"/>
    <property type="match status" value="1"/>
</dbReference>
<evidence type="ECO:0000256" key="8">
    <source>
        <dbReference type="ARBA" id="ARBA00047454"/>
    </source>
</evidence>
<feature type="binding site" evidence="9">
    <location>
        <position position="160"/>
    </location>
    <ligand>
        <name>ATP</name>
        <dbReference type="ChEBI" id="CHEBI:30616"/>
    </ligand>
</feature>
<dbReference type="InterPro" id="IPR000719">
    <property type="entry name" value="Prot_kinase_dom"/>
</dbReference>
<feature type="compositionally biased region" description="Low complexity" evidence="11">
    <location>
        <begin position="41"/>
        <end position="70"/>
    </location>
</feature>
<evidence type="ECO:0000313" key="14">
    <source>
        <dbReference type="EMBL" id="KAG0149725.1"/>
    </source>
</evidence>
<dbReference type="FunFam" id="1.10.510.10:FF:000005">
    <property type="entry name" value="cAMP-dependent protein kinase catalytic subunit alpha"/>
    <property type="match status" value="1"/>
</dbReference>
<dbReference type="GO" id="GO:0004691">
    <property type="term" value="F:cAMP-dependent protein kinase activity"/>
    <property type="evidence" value="ECO:0007669"/>
    <property type="project" value="UniProtKB-EC"/>
</dbReference>
<evidence type="ECO:0000256" key="2">
    <source>
        <dbReference type="ARBA" id="ARBA00022527"/>
    </source>
</evidence>
<keyword evidence="6 9" id="KW-0067">ATP-binding</keyword>
<dbReference type="InterPro" id="IPR017441">
    <property type="entry name" value="Protein_kinase_ATP_BS"/>
</dbReference>
<dbReference type="EMBL" id="MU167225">
    <property type="protein sequence ID" value="KAG0149725.1"/>
    <property type="molecule type" value="Genomic_DNA"/>
</dbReference>
<name>A0A9P6TFG9_9BASI</name>
<dbReference type="OrthoDB" id="63267at2759"/>
<evidence type="ECO:0000256" key="5">
    <source>
        <dbReference type="ARBA" id="ARBA00022777"/>
    </source>
</evidence>
<evidence type="ECO:0000259" key="12">
    <source>
        <dbReference type="PROSITE" id="PS50011"/>
    </source>
</evidence>
<dbReference type="PANTHER" id="PTHR24353">
    <property type="entry name" value="CYCLIC NUCLEOTIDE-DEPENDENT PROTEIN KINASE"/>
    <property type="match status" value="1"/>
</dbReference>
<dbReference type="PROSITE" id="PS51285">
    <property type="entry name" value="AGC_KINASE_CTER"/>
    <property type="match status" value="1"/>
</dbReference>
<dbReference type="GO" id="GO:0005524">
    <property type="term" value="F:ATP binding"/>
    <property type="evidence" value="ECO:0007669"/>
    <property type="project" value="UniProtKB-UniRule"/>
</dbReference>
<feature type="domain" description="Protein kinase" evidence="12">
    <location>
        <begin position="133"/>
        <end position="395"/>
    </location>
</feature>
<dbReference type="InterPro" id="IPR008271">
    <property type="entry name" value="Ser/Thr_kinase_AS"/>
</dbReference>
<dbReference type="PROSITE" id="PS00107">
    <property type="entry name" value="PROTEIN_KINASE_ATP"/>
    <property type="match status" value="1"/>
</dbReference>
<gene>
    <name evidence="14" type="ORF">CROQUDRAFT_669044</name>
</gene>
<dbReference type="GO" id="GO:0005952">
    <property type="term" value="C:cAMP-dependent protein kinase complex"/>
    <property type="evidence" value="ECO:0007669"/>
    <property type="project" value="TreeGrafter"/>
</dbReference>
<keyword evidence="2 10" id="KW-0723">Serine/threonine-protein kinase</keyword>
<evidence type="ECO:0000256" key="4">
    <source>
        <dbReference type="ARBA" id="ARBA00022741"/>
    </source>
</evidence>
<dbReference type="InterPro" id="IPR011009">
    <property type="entry name" value="Kinase-like_dom_sf"/>
</dbReference>
<comment type="caution">
    <text evidence="14">The sequence shown here is derived from an EMBL/GenBank/DDBJ whole genome shotgun (WGS) entry which is preliminary data.</text>
</comment>
<reference evidence="14" key="1">
    <citation type="submission" date="2013-11" db="EMBL/GenBank/DDBJ databases">
        <title>Genome sequence of the fusiform rust pathogen reveals effectors for host alternation and coevolution with pine.</title>
        <authorList>
            <consortium name="DOE Joint Genome Institute"/>
            <person name="Smith K."/>
            <person name="Pendleton A."/>
            <person name="Kubisiak T."/>
            <person name="Anderson C."/>
            <person name="Salamov A."/>
            <person name="Aerts A."/>
            <person name="Riley R."/>
            <person name="Clum A."/>
            <person name="Lindquist E."/>
            <person name="Ence D."/>
            <person name="Campbell M."/>
            <person name="Kronenberg Z."/>
            <person name="Feau N."/>
            <person name="Dhillon B."/>
            <person name="Hamelin R."/>
            <person name="Burleigh J."/>
            <person name="Smith J."/>
            <person name="Yandell M."/>
            <person name="Nelson C."/>
            <person name="Grigoriev I."/>
            <person name="Davis J."/>
        </authorList>
    </citation>
    <scope>NUCLEOTIDE SEQUENCE</scope>
    <source>
        <strain evidence="14">G11</strain>
    </source>
</reference>
<dbReference type="Gene3D" id="1.10.510.10">
    <property type="entry name" value="Transferase(Phosphotransferase) domain 1"/>
    <property type="match status" value="1"/>
</dbReference>
<evidence type="ECO:0000256" key="10">
    <source>
        <dbReference type="RuleBase" id="RU000304"/>
    </source>
</evidence>
<organism evidence="14 15">
    <name type="scientific">Cronartium quercuum f. sp. fusiforme G11</name>
    <dbReference type="NCBI Taxonomy" id="708437"/>
    <lineage>
        <taxon>Eukaryota</taxon>
        <taxon>Fungi</taxon>
        <taxon>Dikarya</taxon>
        <taxon>Basidiomycota</taxon>
        <taxon>Pucciniomycotina</taxon>
        <taxon>Pucciniomycetes</taxon>
        <taxon>Pucciniales</taxon>
        <taxon>Coleosporiaceae</taxon>
        <taxon>Cronartium</taxon>
    </lineage>
</organism>
<evidence type="ECO:0000256" key="11">
    <source>
        <dbReference type="SAM" id="MobiDB-lite"/>
    </source>
</evidence>
<comment type="similarity">
    <text evidence="10">Belongs to the protein kinase superfamily.</text>
</comment>
<accession>A0A9P6TFG9</accession>
<keyword evidence="4 9" id="KW-0547">Nucleotide-binding</keyword>
<sequence>MPTINNSFDEQSHWINSTCTLHHHHHHHHHHHLHHLHPLRNHTLSNTNTSNQSSPSSTNTSTGSPTTTIDTSDHHHHHHSINSQSHDQLTLNLRPFHSHHHPKLPSFESSLQDERPISIYRKGSQFGLSLADIDVICTLGTGTFGKVLLIKLRSKYYAMKVLKKVEIVRLKQVEHMNSEKDLLSLLTSGGNKFCVNLICTFQDEINLYMLLDFIQGGELFSHLRRAGRFTSDVTRFFAANVLLALQGLHELDIVYRDLKPENILLGPNGYVKLTDFGFAKKVPDRTWTLCGTPEYLAPEIITSKGHGKAVDYWALGILIYEMLCGYPPFYNNSNLIENNNPFKIYEKILNCDINFPNHIDLISKDLILKLLNIDRSKRLGNLKGGIQDIKNHDWFTGVDWDSLSKQTIRAPILPRIGVPGDTSNFEKYPEVKIEDLPGIMRAQLNKHGAKFNSSEVGSDPYGHLFESF</sequence>
<evidence type="ECO:0000256" key="1">
    <source>
        <dbReference type="ARBA" id="ARBA00012444"/>
    </source>
</evidence>
<evidence type="ECO:0000256" key="3">
    <source>
        <dbReference type="ARBA" id="ARBA00022679"/>
    </source>
</evidence>
<keyword evidence="15" id="KW-1185">Reference proteome</keyword>
<evidence type="ECO:0000313" key="15">
    <source>
        <dbReference type="Proteomes" id="UP000886653"/>
    </source>
</evidence>
<protein>
    <recommendedName>
        <fullName evidence="1">cAMP-dependent protein kinase</fullName>
        <ecNumber evidence="1">2.7.11.11</ecNumber>
    </recommendedName>
</protein>
<comment type="catalytic activity">
    <reaction evidence="7">
        <text>L-threonyl-[protein] + ATP = O-phospho-L-threonyl-[protein] + ADP + H(+)</text>
        <dbReference type="Rhea" id="RHEA:46608"/>
        <dbReference type="Rhea" id="RHEA-COMP:11060"/>
        <dbReference type="Rhea" id="RHEA-COMP:11605"/>
        <dbReference type="ChEBI" id="CHEBI:15378"/>
        <dbReference type="ChEBI" id="CHEBI:30013"/>
        <dbReference type="ChEBI" id="CHEBI:30616"/>
        <dbReference type="ChEBI" id="CHEBI:61977"/>
        <dbReference type="ChEBI" id="CHEBI:456216"/>
        <dbReference type="EC" id="2.7.11.11"/>
    </reaction>
</comment>
<dbReference type="Proteomes" id="UP000886653">
    <property type="component" value="Unassembled WGS sequence"/>
</dbReference>
<keyword evidence="3" id="KW-0808">Transferase</keyword>
<comment type="catalytic activity">
    <reaction evidence="8">
        <text>L-seryl-[protein] + ATP = O-phospho-L-seryl-[protein] + ADP + H(+)</text>
        <dbReference type="Rhea" id="RHEA:17989"/>
        <dbReference type="Rhea" id="RHEA-COMP:9863"/>
        <dbReference type="Rhea" id="RHEA-COMP:11604"/>
        <dbReference type="ChEBI" id="CHEBI:15378"/>
        <dbReference type="ChEBI" id="CHEBI:29999"/>
        <dbReference type="ChEBI" id="CHEBI:30616"/>
        <dbReference type="ChEBI" id="CHEBI:83421"/>
        <dbReference type="ChEBI" id="CHEBI:456216"/>
        <dbReference type="EC" id="2.7.11.11"/>
    </reaction>
</comment>
<evidence type="ECO:0000256" key="7">
    <source>
        <dbReference type="ARBA" id="ARBA00047292"/>
    </source>
</evidence>
<dbReference type="PROSITE" id="PS50011">
    <property type="entry name" value="PROTEIN_KINASE_DOM"/>
    <property type="match status" value="1"/>
</dbReference>
<dbReference type="PROSITE" id="PS00108">
    <property type="entry name" value="PROTEIN_KINASE_ST"/>
    <property type="match status" value="1"/>
</dbReference>
<keyword evidence="5" id="KW-0418">Kinase</keyword>
<dbReference type="Gene3D" id="3.30.200.20">
    <property type="entry name" value="Phosphorylase Kinase, domain 1"/>
    <property type="match status" value="1"/>
</dbReference>